<organism evidence="3 4">
    <name type="scientific">Actinomycetospora aeridis</name>
    <dbReference type="NCBI Taxonomy" id="3129231"/>
    <lineage>
        <taxon>Bacteria</taxon>
        <taxon>Bacillati</taxon>
        <taxon>Actinomycetota</taxon>
        <taxon>Actinomycetes</taxon>
        <taxon>Pseudonocardiales</taxon>
        <taxon>Pseudonocardiaceae</taxon>
        <taxon>Actinomycetospora</taxon>
    </lineage>
</organism>
<evidence type="ECO:0000313" key="3">
    <source>
        <dbReference type="EMBL" id="MEJ2886145.1"/>
    </source>
</evidence>
<reference evidence="3 4" key="1">
    <citation type="submission" date="2024-03" db="EMBL/GenBank/DDBJ databases">
        <title>Actinomycetospora sp. OC33-EN06, a novel actinomycete isolated from wild orchid (Aerides multiflora).</title>
        <authorList>
            <person name="Suriyachadkun C."/>
        </authorList>
    </citation>
    <scope>NUCLEOTIDE SEQUENCE [LARGE SCALE GENOMIC DNA]</scope>
    <source>
        <strain evidence="3 4">OC33-EN06</strain>
    </source>
</reference>
<gene>
    <name evidence="3" type="ORF">WCD41_06750</name>
</gene>
<dbReference type="Proteomes" id="UP001370100">
    <property type="component" value="Unassembled WGS sequence"/>
</dbReference>
<keyword evidence="2" id="KW-1133">Transmembrane helix</keyword>
<dbReference type="RefSeq" id="WP_337712633.1">
    <property type="nucleotide sequence ID" value="NZ_JBBEGL010000002.1"/>
</dbReference>
<keyword evidence="4" id="KW-1185">Reference proteome</keyword>
<evidence type="ECO:0000256" key="2">
    <source>
        <dbReference type="SAM" id="Phobius"/>
    </source>
</evidence>
<dbReference type="EMBL" id="JBBEGL010000002">
    <property type="protein sequence ID" value="MEJ2886145.1"/>
    <property type="molecule type" value="Genomic_DNA"/>
</dbReference>
<feature type="transmembrane region" description="Helical" evidence="2">
    <location>
        <begin position="22"/>
        <end position="43"/>
    </location>
</feature>
<feature type="compositionally biased region" description="Basic and acidic residues" evidence="1">
    <location>
        <begin position="108"/>
        <end position="123"/>
    </location>
</feature>
<keyword evidence="2" id="KW-0472">Membrane</keyword>
<comment type="caution">
    <text evidence="3">The sequence shown here is derived from an EMBL/GenBank/DDBJ whole genome shotgun (WGS) entry which is preliminary data.</text>
</comment>
<feature type="region of interest" description="Disordered" evidence="1">
    <location>
        <begin position="104"/>
        <end position="123"/>
    </location>
</feature>
<evidence type="ECO:0000313" key="4">
    <source>
        <dbReference type="Proteomes" id="UP001370100"/>
    </source>
</evidence>
<protein>
    <submittedName>
        <fullName evidence="3">Uncharacterized protein</fullName>
    </submittedName>
</protein>
<accession>A0ABU8N180</accession>
<sequence length="123" mass="14066">MTAGRRAAPRTRPRWRSWARSWAPRIGSALLVIAIGLGTYLAWDRVQHQDCLNIAYQRSLDERGRAIDDLVGAIATANRRLLEPDGRTQRESRLELEADLRRVQQTRDAAREQTRREQGSECG</sequence>
<keyword evidence="2" id="KW-0812">Transmembrane</keyword>
<proteinExistence type="predicted"/>
<name>A0ABU8N180_9PSEU</name>
<evidence type="ECO:0000256" key="1">
    <source>
        <dbReference type="SAM" id="MobiDB-lite"/>
    </source>
</evidence>